<evidence type="ECO:0000256" key="6">
    <source>
        <dbReference type="RuleBase" id="RU000382"/>
    </source>
</evidence>
<dbReference type="Pfam" id="PF00282">
    <property type="entry name" value="Pyridoxal_deC"/>
    <property type="match status" value="1"/>
</dbReference>
<gene>
    <name evidence="7" type="ORF">GCM10007907_02490</name>
</gene>
<comment type="caution">
    <text evidence="7">The sequence shown here is derived from an EMBL/GenBank/DDBJ whole genome shotgun (WGS) entry which is preliminary data.</text>
</comment>
<evidence type="ECO:0000256" key="3">
    <source>
        <dbReference type="ARBA" id="ARBA00022793"/>
    </source>
</evidence>
<evidence type="ECO:0000256" key="4">
    <source>
        <dbReference type="ARBA" id="ARBA00022898"/>
    </source>
</evidence>
<keyword evidence="3" id="KW-0210">Decarboxylase</keyword>
<comment type="similarity">
    <text evidence="2 6">Belongs to the group II decarboxylase family.</text>
</comment>
<organism evidence="7 8">
    <name type="scientific">Chitinimonas prasina</name>
    <dbReference type="NCBI Taxonomy" id="1434937"/>
    <lineage>
        <taxon>Bacteria</taxon>
        <taxon>Pseudomonadati</taxon>
        <taxon>Pseudomonadota</taxon>
        <taxon>Betaproteobacteria</taxon>
        <taxon>Neisseriales</taxon>
        <taxon>Chitinibacteraceae</taxon>
        <taxon>Chitinimonas</taxon>
    </lineage>
</organism>
<keyword evidence="4 6" id="KW-0663">Pyridoxal phosphate</keyword>
<dbReference type="InterPro" id="IPR015424">
    <property type="entry name" value="PyrdxlP-dep_Trfase"/>
</dbReference>
<sequence>MVDFMRKPALAALDSPPLHQNYGTGQTTMRTTHDTPFTAKPDTLDPQDWEAVRSLGYRMVDDMVALLAGVGDGPVWQAMPGEVREAFKTPLPREAGDLAGSYADFQALVQPYIGGNIHPRFVGWVHGGGNPVGMLAELLAGGLNANLGGRDHAPVEVERQVIRWSAEMLGFPSTASGVLVTGTSLANLIAVLVARTRALGGAVRQHGLQARPLVAYASTEAHNCVSRAMDMAGLGTAALRLIPCDAQHRMDMDALAAAVTHDQAQGLQPFMLVGSAGTVDTGAIDDLMALSRFSRLHGLWFHVDAAFGALAMLSAQKRPLLAGISEADSVAFDFHKWAQVPYDAGCILVRDADLHAATFATQPAYLRREERGLAAGRPWPTDFGPDLSRGFRALKVWMTIKVYGADKLGAVIDRSCELAQQLARRVAAEPELEMLAPVALNVVCFRFRAAAAHLDQLNADIVADLQEDGLAVPSTTMINGQLAIRVALVNHRTSEADLALLVDGLLAAGRRRTAANLQMNSQGI</sequence>
<evidence type="ECO:0000256" key="2">
    <source>
        <dbReference type="ARBA" id="ARBA00009533"/>
    </source>
</evidence>
<dbReference type="SUPFAM" id="SSF53383">
    <property type="entry name" value="PLP-dependent transferases"/>
    <property type="match status" value="1"/>
</dbReference>
<accession>A0ABQ5YEU2</accession>
<keyword evidence="8" id="KW-1185">Reference proteome</keyword>
<dbReference type="InterPro" id="IPR015421">
    <property type="entry name" value="PyrdxlP-dep_Trfase_major"/>
</dbReference>
<dbReference type="InterPro" id="IPR010977">
    <property type="entry name" value="Aromatic_deC"/>
</dbReference>
<reference evidence="8" key="1">
    <citation type="journal article" date="2019" name="Int. J. Syst. Evol. Microbiol.">
        <title>The Global Catalogue of Microorganisms (GCM) 10K type strain sequencing project: providing services to taxonomists for standard genome sequencing and annotation.</title>
        <authorList>
            <consortium name="The Broad Institute Genomics Platform"/>
            <consortium name="The Broad Institute Genome Sequencing Center for Infectious Disease"/>
            <person name="Wu L."/>
            <person name="Ma J."/>
        </authorList>
    </citation>
    <scope>NUCLEOTIDE SEQUENCE [LARGE SCALE GENOMIC DNA]</scope>
    <source>
        <strain evidence="8">NBRC 110044</strain>
    </source>
</reference>
<evidence type="ECO:0000313" key="8">
    <source>
        <dbReference type="Proteomes" id="UP001156706"/>
    </source>
</evidence>
<evidence type="ECO:0000256" key="5">
    <source>
        <dbReference type="ARBA" id="ARBA00023239"/>
    </source>
</evidence>
<dbReference type="PRINTS" id="PR00800">
    <property type="entry name" value="YHDCRBOXLASE"/>
</dbReference>
<name>A0ABQ5YEU2_9NEIS</name>
<dbReference type="PANTHER" id="PTHR11999:SF70">
    <property type="entry name" value="MIP05841P"/>
    <property type="match status" value="1"/>
</dbReference>
<dbReference type="Gene3D" id="3.90.1150.10">
    <property type="entry name" value="Aspartate Aminotransferase, domain 1"/>
    <property type="match status" value="1"/>
</dbReference>
<dbReference type="InterPro" id="IPR002129">
    <property type="entry name" value="PyrdxlP-dep_de-COase"/>
</dbReference>
<evidence type="ECO:0000256" key="1">
    <source>
        <dbReference type="ARBA" id="ARBA00001933"/>
    </source>
</evidence>
<dbReference type="Gene3D" id="3.40.640.10">
    <property type="entry name" value="Type I PLP-dependent aspartate aminotransferase-like (Major domain)"/>
    <property type="match status" value="1"/>
</dbReference>
<dbReference type="EMBL" id="BSOG01000001">
    <property type="protein sequence ID" value="GLR11459.1"/>
    <property type="molecule type" value="Genomic_DNA"/>
</dbReference>
<dbReference type="PANTHER" id="PTHR11999">
    <property type="entry name" value="GROUP II PYRIDOXAL-5-PHOSPHATE DECARBOXYLASE"/>
    <property type="match status" value="1"/>
</dbReference>
<dbReference type="InterPro" id="IPR015422">
    <property type="entry name" value="PyrdxlP-dep_Trfase_small"/>
</dbReference>
<proteinExistence type="inferred from homology"/>
<keyword evidence="5 6" id="KW-0456">Lyase</keyword>
<dbReference type="Gene3D" id="1.20.1340.10">
    <property type="entry name" value="dopa decarboxylase, N-terminal domain"/>
    <property type="match status" value="1"/>
</dbReference>
<dbReference type="Proteomes" id="UP001156706">
    <property type="component" value="Unassembled WGS sequence"/>
</dbReference>
<comment type="cofactor">
    <cofactor evidence="1 6">
        <name>pyridoxal 5'-phosphate</name>
        <dbReference type="ChEBI" id="CHEBI:597326"/>
    </cofactor>
</comment>
<evidence type="ECO:0000313" key="7">
    <source>
        <dbReference type="EMBL" id="GLR11459.1"/>
    </source>
</evidence>
<protein>
    <submittedName>
        <fullName evidence="7">Cytochrome d ubiquinol oxidase subunit I</fullName>
    </submittedName>
</protein>